<sequence>MATATALEMAEIDLANSIETQVQQQRHQQSHYQNMECRNLLYLEVFFCKGFRTWSLPEIRLCNSEDALAGGRFDPTTIWLPQVTDLTLNVSGGSDTHTFMGLQELLTRCPRLERLTFSPLDRSTNLDRVATIIKDHCPKLTSILIPLTLKSDTEICKVVRAVTPGRLLELHCKAPRITKDLQDAVRTHRDSLEVFRMAVSFHIREPVDYVNGREVWAPQVAVEQMRFLQEVADSFLSLGELSFYEKRVRTTEFEFYDALMYRPWKGLNLERLELFGGAYDMSQRERQDQDSFPSLYSTVVWSARPGGRFWCRCFGGALMNGLCGGHWQVEQEGQVLSEDADAEGKKDEDSRELAQQQQKEREEEQCKSLVELDVFFFRKSGWGKVVHAIPPPAYAQVLHLNRHLRKVGLTAHEAKPQPINATALSRCLRLKELSINNFTTQVSLEQDLGLFLRPAASTLTHLTLINIRGEYTLDTTPSTTATRLWFPNVVELRTDLSPQITPGIEDLIARCPNLERLCLSPDPSLSLEPLATMLLLRLQNGSDMYTCCPKIHSLKFLSSTSEANQIHKVIEACGPLTQLEYKCNNLTQEIQRATRAHRATLEHLKMSIIFYFRQRSSQADFADTMMERPWRCDRLEELQLVVGILERRKDLEMEYLEPGRVFAHGWRVSMDVPVDRTYLKPNYVLFERFLNHVSSLPVLRKMTALRVDCVR</sequence>
<dbReference type="InterPro" id="IPR032675">
    <property type="entry name" value="LRR_dom_sf"/>
</dbReference>
<reference evidence="2" key="1">
    <citation type="submission" date="2021-06" db="EMBL/GenBank/DDBJ databases">
        <title>Genome Sequence of Mortierella hyaline Strain SCG-10, a Cold-Adapted, Nitrate-Reducing Fungus Isolated from Soil in Minnesota, USA.</title>
        <authorList>
            <person name="Aldossari N."/>
        </authorList>
    </citation>
    <scope>NUCLEOTIDE SEQUENCE</scope>
    <source>
        <strain evidence="2">SCG-10</strain>
    </source>
</reference>
<comment type="caution">
    <text evidence="2">The sequence shown here is derived from an EMBL/GenBank/DDBJ whole genome shotgun (WGS) entry which is preliminary data.</text>
</comment>
<evidence type="ECO:0000313" key="2">
    <source>
        <dbReference type="EMBL" id="KAG9064791.1"/>
    </source>
</evidence>
<dbReference type="SUPFAM" id="SSF52047">
    <property type="entry name" value="RNI-like"/>
    <property type="match status" value="1"/>
</dbReference>
<dbReference type="AlphaFoldDB" id="A0A9P7XPH1"/>
<proteinExistence type="predicted"/>
<accession>A0A9P7XPH1</accession>
<dbReference type="Proteomes" id="UP000707451">
    <property type="component" value="Unassembled WGS sequence"/>
</dbReference>
<name>A0A9P7XPH1_9FUNG</name>
<dbReference type="Gene3D" id="3.80.10.10">
    <property type="entry name" value="Ribonuclease Inhibitor"/>
    <property type="match status" value="2"/>
</dbReference>
<gene>
    <name evidence="2" type="ORF">KI688_003050</name>
</gene>
<evidence type="ECO:0000313" key="3">
    <source>
        <dbReference type="Proteomes" id="UP000707451"/>
    </source>
</evidence>
<feature type="compositionally biased region" description="Basic and acidic residues" evidence="1">
    <location>
        <begin position="342"/>
        <end position="362"/>
    </location>
</feature>
<keyword evidence="3" id="KW-1185">Reference proteome</keyword>
<evidence type="ECO:0000256" key="1">
    <source>
        <dbReference type="SAM" id="MobiDB-lite"/>
    </source>
</evidence>
<dbReference type="EMBL" id="JAHRHY010000013">
    <property type="protein sequence ID" value="KAG9064791.1"/>
    <property type="molecule type" value="Genomic_DNA"/>
</dbReference>
<protein>
    <submittedName>
        <fullName evidence="2">Uncharacterized protein</fullName>
    </submittedName>
</protein>
<organism evidence="2 3">
    <name type="scientific">Linnemannia hyalina</name>
    <dbReference type="NCBI Taxonomy" id="64524"/>
    <lineage>
        <taxon>Eukaryota</taxon>
        <taxon>Fungi</taxon>
        <taxon>Fungi incertae sedis</taxon>
        <taxon>Mucoromycota</taxon>
        <taxon>Mortierellomycotina</taxon>
        <taxon>Mortierellomycetes</taxon>
        <taxon>Mortierellales</taxon>
        <taxon>Mortierellaceae</taxon>
        <taxon>Linnemannia</taxon>
    </lineage>
</organism>
<feature type="region of interest" description="Disordered" evidence="1">
    <location>
        <begin position="336"/>
        <end position="362"/>
    </location>
</feature>
<dbReference type="OrthoDB" id="2413968at2759"/>